<comment type="similarity">
    <text evidence="1">Belongs to the helicase family. SKI2 subfamily.</text>
</comment>
<dbReference type="GO" id="GO:0003678">
    <property type="term" value="F:DNA helicase activity"/>
    <property type="evidence" value="ECO:0007669"/>
    <property type="project" value="TreeGrafter"/>
</dbReference>
<keyword evidence="2" id="KW-0677">Repeat</keyword>
<reference evidence="12" key="1">
    <citation type="submission" date="2011-08" db="EMBL/GenBank/DDBJ databases">
        <authorList>
            <person name="Rombauts S."/>
        </authorList>
    </citation>
    <scope>NUCLEOTIDE SEQUENCE</scope>
    <source>
        <strain evidence="12">London</strain>
    </source>
</reference>
<dbReference type="HOGENOM" id="CLU_000335_0_2_1"/>
<dbReference type="InterPro" id="IPR011545">
    <property type="entry name" value="DEAD/DEAH_box_helicase_dom"/>
</dbReference>
<dbReference type="InterPro" id="IPR050474">
    <property type="entry name" value="Hel308_SKI2-like"/>
</dbReference>
<feature type="domain" description="Helicase ATP-binding" evidence="9">
    <location>
        <begin position="500"/>
        <end position="683"/>
    </location>
</feature>
<dbReference type="CDD" id="cd18795">
    <property type="entry name" value="SF2_C_Ski2"/>
    <property type="match status" value="1"/>
</dbReference>
<dbReference type="Gene3D" id="3.40.50.300">
    <property type="entry name" value="P-loop containing nucleotide triphosphate hydrolases"/>
    <property type="match status" value="2"/>
</dbReference>
<proteinExistence type="inferred from homology"/>
<feature type="region of interest" description="Disordered" evidence="8">
    <location>
        <begin position="380"/>
        <end position="408"/>
    </location>
</feature>
<dbReference type="Pfam" id="PF00271">
    <property type="entry name" value="Helicase_C"/>
    <property type="match status" value="1"/>
</dbReference>
<dbReference type="Gene3D" id="1.10.3380.10">
    <property type="entry name" value="Sec63 N-terminal domain-like domain"/>
    <property type="match status" value="1"/>
</dbReference>
<dbReference type="PANTHER" id="PTHR47961">
    <property type="entry name" value="DNA POLYMERASE THETA, PUTATIVE (AFU_ORTHOLOGUE AFUA_1G05260)-RELATED"/>
    <property type="match status" value="1"/>
</dbReference>
<dbReference type="Pfam" id="PF21188">
    <property type="entry name" value="BRR2_plug"/>
    <property type="match status" value="1"/>
</dbReference>
<dbReference type="Pfam" id="PF00270">
    <property type="entry name" value="DEAD"/>
    <property type="match status" value="1"/>
</dbReference>
<dbReference type="SUPFAM" id="SSF52540">
    <property type="entry name" value="P-loop containing nucleoside triphosphate hydrolases"/>
    <property type="match status" value="2"/>
</dbReference>
<evidence type="ECO:0000256" key="8">
    <source>
        <dbReference type="SAM" id="MobiDB-lite"/>
    </source>
</evidence>
<dbReference type="PROSITE" id="PS51194">
    <property type="entry name" value="HELICASE_CTER"/>
    <property type="match status" value="1"/>
</dbReference>
<dbReference type="SUPFAM" id="SSF81296">
    <property type="entry name" value="E set domains"/>
    <property type="match status" value="1"/>
</dbReference>
<feature type="domain" description="Helicase C-terminal" evidence="10">
    <location>
        <begin position="698"/>
        <end position="882"/>
    </location>
</feature>
<dbReference type="PROSITE" id="PS51192">
    <property type="entry name" value="HELICASE_ATP_BIND_1"/>
    <property type="match status" value="1"/>
</dbReference>
<evidence type="ECO:0000313" key="12">
    <source>
        <dbReference type="Proteomes" id="UP000015104"/>
    </source>
</evidence>
<organism evidence="11 12">
    <name type="scientific">Tetranychus urticae</name>
    <name type="common">Two-spotted spider mite</name>
    <dbReference type="NCBI Taxonomy" id="32264"/>
    <lineage>
        <taxon>Eukaryota</taxon>
        <taxon>Metazoa</taxon>
        <taxon>Ecdysozoa</taxon>
        <taxon>Arthropoda</taxon>
        <taxon>Chelicerata</taxon>
        <taxon>Arachnida</taxon>
        <taxon>Acari</taxon>
        <taxon>Acariformes</taxon>
        <taxon>Trombidiformes</taxon>
        <taxon>Prostigmata</taxon>
        <taxon>Eleutherengona</taxon>
        <taxon>Raphignathae</taxon>
        <taxon>Tetranychoidea</taxon>
        <taxon>Tetranychidae</taxon>
        <taxon>Tetranychus</taxon>
    </lineage>
</organism>
<dbReference type="Pfam" id="PF23445">
    <property type="entry name" value="WHD_SNRNP200"/>
    <property type="match status" value="1"/>
</dbReference>
<dbReference type="CDD" id="cd18019">
    <property type="entry name" value="DEXHc_Brr2_1"/>
    <property type="match status" value="1"/>
</dbReference>
<dbReference type="EnsemblMetazoa" id="tetur09g05980.1">
    <property type="protein sequence ID" value="tetur09g05980.1"/>
    <property type="gene ID" value="tetur09g05980"/>
</dbReference>
<dbReference type="Pfam" id="PF02889">
    <property type="entry name" value="Sec63"/>
    <property type="match status" value="1"/>
</dbReference>
<dbReference type="eggNOG" id="KOG0951">
    <property type="taxonomic scope" value="Eukaryota"/>
</dbReference>
<dbReference type="FunFam" id="1.10.10.10:FF:000024">
    <property type="entry name" value="U5 small nuclear ribonucleoprotein helicase"/>
    <property type="match status" value="1"/>
</dbReference>
<dbReference type="SMART" id="SM00487">
    <property type="entry name" value="DEXDc"/>
    <property type="match status" value="1"/>
</dbReference>
<dbReference type="InterPro" id="IPR048863">
    <property type="entry name" value="BRR2_plug"/>
</dbReference>
<sequence length="1185" mass="134929">MADEAARIQQYEYKANSNLVLQADTRLIEKRPRDEATGEVVSLAGKIGSTKMGDKYQRSKPSAIKEEEERKRRKKAKAAASDFTSSSFAGLSARSNLLTDDYEEMGIFYTPKTPETRQTYEALLKFIHDILGDQPRDVLCGAADEVLASLKNEKMTEKQKHKDIQSLLGSLSSEQFNILFNLSRKITDYKLDDKPDIPIDENMDETYGVNVQFEENDDDEESDIMRVVDDGDDGDGEGEETGEGATLQATYLEASSGRKSSAPTSKPTEALHPRQIDAYWLQRNLNKTYGDPVEAKNKAAEVMDILKTASDDRDAENKLVMLLGFKQFDFIKLLRQNRQMILYCTLLASAQSAEEKNKLRQRMSSDPELLPYLTMLESTDEKSDLGAKERAAKRAAKEKESDMEPDEENLAQLSKVKMLDLEDLVFAQGSHFMANKRCQLPEGSFRRARKGYEEIHVPALKPKPFDDNENLLPIDQLPAYAQPAFEGFRSLNRIQSRIYPAAMERDENLLICAPTGAGKTNVALLCMMREIGKHINEDGTINVDDFKCIYVAPMRSLVQEMVKNFSRRLSSYGIKVAELTGDHQLSREQINETQIIVCTPEKWDIITRKGGERSYTQIVRLIIFDEVHLLHDDRGPVIETLVARMVRNQETAQDEIRIVGLSATLPNYEDVAEFLRNNSLLELLRRNDRTKTGKTARTLRDMCLEKDTLGMFLREGSASTQVLRTEADHVRNLELKDLLPYGFGIHHAGMSRVERTLVEDLFADRHIQVLVSTATLAWGVNLPAHTVIIKGTQIYNPDKGRWTELGALDVLQMLGRAGRPQFDTKGEGILITQHSELQYYLSLLNQQLPIESQMVAKLPDLLNAEIVLGNIQSIKEATKWLGYSYLYIRMLKNPSLYGVGGDEVNEDPTLQKHLASLVFTAASMLDKSGLVKFERKSGYFQSTELGRIASHYYCTHQTINITIREEEKLELQKLMERVPIPVKESIEEPSAKVNVLLQAYISQLKLEGLALMADMVYITQSAARLMRAIHEIVLHRGWAQLADKALSLCKMIDKRMWLSMSPLRQFKKIPEDVIKKLEKKNFPWERFYDLGPNEIGELLRLPKIGKTVHLYVHRFPKLDLTVHIQPITRATLRVELTITPDFHWDAKYHGKSEGFWILVEDVDQEIILHHEFFLLKQNFRSLAKF</sequence>
<dbReference type="GO" id="GO:0003676">
    <property type="term" value="F:nucleic acid binding"/>
    <property type="evidence" value="ECO:0007669"/>
    <property type="project" value="InterPro"/>
</dbReference>
<evidence type="ECO:0000256" key="6">
    <source>
        <dbReference type="ARBA" id="ARBA00022840"/>
    </source>
</evidence>
<evidence type="ECO:0000256" key="3">
    <source>
        <dbReference type="ARBA" id="ARBA00022741"/>
    </source>
</evidence>
<dbReference type="Proteomes" id="UP000015104">
    <property type="component" value="Unassembled WGS sequence"/>
</dbReference>
<dbReference type="SUPFAM" id="SSF46785">
    <property type="entry name" value="Winged helix' DNA-binding domain"/>
    <property type="match status" value="1"/>
</dbReference>
<dbReference type="SMART" id="SM00973">
    <property type="entry name" value="Sec63"/>
    <property type="match status" value="1"/>
</dbReference>
<evidence type="ECO:0000256" key="7">
    <source>
        <dbReference type="ARBA" id="ARBA00034541"/>
    </source>
</evidence>
<dbReference type="InterPro" id="IPR003593">
    <property type="entry name" value="AAA+_ATPase"/>
</dbReference>
<dbReference type="PANTHER" id="PTHR47961:SF4">
    <property type="entry name" value="ACTIVATING SIGNAL COINTEGRATOR 1 COMPLEX SUBUNIT 3"/>
    <property type="match status" value="1"/>
</dbReference>
<evidence type="ECO:0000313" key="11">
    <source>
        <dbReference type="EnsemblMetazoa" id="tetur09g05980.1"/>
    </source>
</evidence>
<dbReference type="STRING" id="32264.T1KEB5"/>
<name>T1KEB5_TETUR</name>
<dbReference type="GO" id="GO:0005634">
    <property type="term" value="C:nucleus"/>
    <property type="evidence" value="ECO:0007669"/>
    <property type="project" value="TreeGrafter"/>
</dbReference>
<dbReference type="Pfam" id="PF18149">
    <property type="entry name" value="Helicase_PWI"/>
    <property type="match status" value="1"/>
</dbReference>
<evidence type="ECO:0000259" key="9">
    <source>
        <dbReference type="PROSITE" id="PS51192"/>
    </source>
</evidence>
<dbReference type="InterPro" id="IPR027417">
    <property type="entry name" value="P-loop_NTPase"/>
</dbReference>
<keyword evidence="3" id="KW-0547">Nucleotide-binding</keyword>
<evidence type="ECO:0000256" key="5">
    <source>
        <dbReference type="ARBA" id="ARBA00022806"/>
    </source>
</evidence>
<dbReference type="SUPFAM" id="SSF158702">
    <property type="entry name" value="Sec63 N-terminal domain-like"/>
    <property type="match status" value="1"/>
</dbReference>
<dbReference type="InterPro" id="IPR036390">
    <property type="entry name" value="WH_DNA-bd_sf"/>
</dbReference>
<dbReference type="EMBL" id="CAEY01002034">
    <property type="status" value="NOT_ANNOTATED_CDS"/>
    <property type="molecule type" value="Genomic_DNA"/>
</dbReference>
<dbReference type="GO" id="GO:0000712">
    <property type="term" value="P:resolution of meiotic recombination intermediates"/>
    <property type="evidence" value="ECO:0007669"/>
    <property type="project" value="TreeGrafter"/>
</dbReference>
<keyword evidence="5" id="KW-0347">Helicase</keyword>
<dbReference type="AlphaFoldDB" id="T1KEB5"/>
<dbReference type="InterPro" id="IPR001650">
    <property type="entry name" value="Helicase_C-like"/>
</dbReference>
<evidence type="ECO:0000256" key="2">
    <source>
        <dbReference type="ARBA" id="ARBA00022737"/>
    </source>
</evidence>
<dbReference type="InterPro" id="IPR014756">
    <property type="entry name" value="Ig_E-set"/>
</dbReference>
<dbReference type="GO" id="GO:0016787">
    <property type="term" value="F:hydrolase activity"/>
    <property type="evidence" value="ECO:0007669"/>
    <property type="project" value="UniProtKB-KW"/>
</dbReference>
<keyword evidence="4" id="KW-0378">Hydrolase</keyword>
<dbReference type="InterPro" id="IPR035892">
    <property type="entry name" value="C2_domain_sf"/>
</dbReference>
<protein>
    <recommendedName>
        <fullName evidence="7">U5 small nuclear ribonucleoprotein 200 kDa helicase</fullName>
    </recommendedName>
</protein>
<dbReference type="GO" id="GO:0005524">
    <property type="term" value="F:ATP binding"/>
    <property type="evidence" value="ECO:0007669"/>
    <property type="project" value="UniProtKB-KW"/>
</dbReference>
<dbReference type="InterPro" id="IPR004179">
    <property type="entry name" value="Sec63-dom"/>
</dbReference>
<dbReference type="Gene3D" id="1.10.150.20">
    <property type="entry name" value="5' to 3' exonuclease, C-terminal subdomain"/>
    <property type="match status" value="1"/>
</dbReference>
<reference evidence="11" key="2">
    <citation type="submission" date="2015-06" db="UniProtKB">
        <authorList>
            <consortium name="EnsemblMetazoa"/>
        </authorList>
    </citation>
    <scope>IDENTIFICATION</scope>
</reference>
<dbReference type="SMART" id="SM00382">
    <property type="entry name" value="AAA"/>
    <property type="match status" value="1"/>
</dbReference>
<keyword evidence="6" id="KW-0067">ATP-binding</keyword>
<dbReference type="Gene3D" id="2.60.40.150">
    <property type="entry name" value="C2 domain"/>
    <property type="match status" value="1"/>
</dbReference>
<dbReference type="FunFam" id="1.10.150.20:FF:000004">
    <property type="entry name" value="U5 small nuclear ribonucleoprotein helicase"/>
    <property type="match status" value="1"/>
</dbReference>
<dbReference type="InterPro" id="IPR041094">
    <property type="entry name" value="Brr2_helicase_PWI"/>
</dbReference>
<feature type="compositionally biased region" description="Basic and acidic residues" evidence="8">
    <location>
        <begin position="380"/>
        <end position="402"/>
    </location>
</feature>
<dbReference type="InterPro" id="IPR057842">
    <property type="entry name" value="WH_MER3"/>
</dbReference>
<dbReference type="GO" id="GO:0006397">
    <property type="term" value="P:mRNA processing"/>
    <property type="evidence" value="ECO:0007669"/>
    <property type="project" value="UniProtKB-ARBA"/>
</dbReference>
<dbReference type="SMART" id="SM00490">
    <property type="entry name" value="HELICc"/>
    <property type="match status" value="1"/>
</dbReference>
<dbReference type="InterPro" id="IPR036388">
    <property type="entry name" value="WH-like_DNA-bd_sf"/>
</dbReference>
<evidence type="ECO:0000256" key="1">
    <source>
        <dbReference type="ARBA" id="ARBA00010140"/>
    </source>
</evidence>
<dbReference type="InterPro" id="IPR014001">
    <property type="entry name" value="Helicase_ATP-bd"/>
</dbReference>
<dbReference type="FunFam" id="3.40.50.300:FF:003287">
    <property type="entry name" value="U5 small nuclear ribonucleoprotein 200 kDa helicase"/>
    <property type="match status" value="1"/>
</dbReference>
<accession>T1KEB5</accession>
<dbReference type="Gene3D" id="1.10.10.10">
    <property type="entry name" value="Winged helix-like DNA-binding domain superfamily/Winged helix DNA-binding domain"/>
    <property type="match status" value="1"/>
</dbReference>
<evidence type="ECO:0000256" key="4">
    <source>
        <dbReference type="ARBA" id="ARBA00022801"/>
    </source>
</evidence>
<evidence type="ECO:0000259" key="10">
    <source>
        <dbReference type="PROSITE" id="PS51194"/>
    </source>
</evidence>
<keyword evidence="12" id="KW-1185">Reference proteome</keyword>